<dbReference type="EMBL" id="KZ502492">
    <property type="protein sequence ID" value="PKU77577.1"/>
    <property type="molecule type" value="Genomic_DNA"/>
</dbReference>
<organism evidence="2 3">
    <name type="scientific">Dendrobium catenatum</name>
    <dbReference type="NCBI Taxonomy" id="906689"/>
    <lineage>
        <taxon>Eukaryota</taxon>
        <taxon>Viridiplantae</taxon>
        <taxon>Streptophyta</taxon>
        <taxon>Embryophyta</taxon>
        <taxon>Tracheophyta</taxon>
        <taxon>Spermatophyta</taxon>
        <taxon>Magnoliopsida</taxon>
        <taxon>Liliopsida</taxon>
        <taxon>Asparagales</taxon>
        <taxon>Orchidaceae</taxon>
        <taxon>Epidendroideae</taxon>
        <taxon>Malaxideae</taxon>
        <taxon>Dendrobiinae</taxon>
        <taxon>Dendrobium</taxon>
    </lineage>
</organism>
<reference evidence="2 3" key="2">
    <citation type="journal article" date="2017" name="Nature">
        <title>The Apostasia genome and the evolution of orchids.</title>
        <authorList>
            <person name="Zhang G.Q."/>
            <person name="Liu K.W."/>
            <person name="Li Z."/>
            <person name="Lohaus R."/>
            <person name="Hsiao Y.Y."/>
            <person name="Niu S.C."/>
            <person name="Wang J.Y."/>
            <person name="Lin Y.C."/>
            <person name="Xu Q."/>
            <person name="Chen L.J."/>
            <person name="Yoshida K."/>
            <person name="Fujiwara S."/>
            <person name="Wang Z.W."/>
            <person name="Zhang Y.Q."/>
            <person name="Mitsuda N."/>
            <person name="Wang M."/>
            <person name="Liu G.H."/>
            <person name="Pecoraro L."/>
            <person name="Huang H.X."/>
            <person name="Xiao X.J."/>
            <person name="Lin M."/>
            <person name="Wu X.Y."/>
            <person name="Wu W.L."/>
            <person name="Chen Y.Y."/>
            <person name="Chang S.B."/>
            <person name="Sakamoto S."/>
            <person name="Ohme-Takagi M."/>
            <person name="Yagi M."/>
            <person name="Zeng S.J."/>
            <person name="Shen C.Y."/>
            <person name="Yeh C.M."/>
            <person name="Luo Y.B."/>
            <person name="Tsai W.C."/>
            <person name="Van de Peer Y."/>
            <person name="Liu Z.J."/>
        </authorList>
    </citation>
    <scope>NUCLEOTIDE SEQUENCE [LARGE SCALE GENOMIC DNA]</scope>
    <source>
        <tissue evidence="2">The whole plant</tissue>
    </source>
</reference>
<feature type="compositionally biased region" description="Basic and acidic residues" evidence="1">
    <location>
        <begin position="67"/>
        <end position="80"/>
    </location>
</feature>
<dbReference type="Proteomes" id="UP000233837">
    <property type="component" value="Unassembled WGS sequence"/>
</dbReference>
<gene>
    <name evidence="2" type="ORF">MA16_Dca013698</name>
</gene>
<evidence type="ECO:0000313" key="3">
    <source>
        <dbReference type="Proteomes" id="UP000233837"/>
    </source>
</evidence>
<sequence length="127" mass="14104">MTLAERRKRLEAEKKGGKNSQVSPRDRRRSGQSSQAFPKTLRKRSTKATEKPPISHGKTAQAEFEEAAAKTKEARTEPKHQGTGKATQHGKPSANRGNQGAKAREPKSHPRETNRQGEGEETKLMSY</sequence>
<reference evidence="2 3" key="1">
    <citation type="journal article" date="2016" name="Sci. Rep.">
        <title>The Dendrobium catenatum Lindl. genome sequence provides insights into polysaccharide synthase, floral development and adaptive evolution.</title>
        <authorList>
            <person name="Zhang G.Q."/>
            <person name="Xu Q."/>
            <person name="Bian C."/>
            <person name="Tsai W.C."/>
            <person name="Yeh C.M."/>
            <person name="Liu K.W."/>
            <person name="Yoshida K."/>
            <person name="Zhang L.S."/>
            <person name="Chang S.B."/>
            <person name="Chen F."/>
            <person name="Shi Y."/>
            <person name="Su Y.Y."/>
            <person name="Zhang Y.Q."/>
            <person name="Chen L.J."/>
            <person name="Yin Y."/>
            <person name="Lin M."/>
            <person name="Huang H."/>
            <person name="Deng H."/>
            <person name="Wang Z.W."/>
            <person name="Zhu S.L."/>
            <person name="Zhao X."/>
            <person name="Deng C."/>
            <person name="Niu S.C."/>
            <person name="Huang J."/>
            <person name="Wang M."/>
            <person name="Liu G.H."/>
            <person name="Yang H.J."/>
            <person name="Xiao X.J."/>
            <person name="Hsiao Y.Y."/>
            <person name="Wu W.L."/>
            <person name="Chen Y.Y."/>
            <person name="Mitsuda N."/>
            <person name="Ohme-Takagi M."/>
            <person name="Luo Y.B."/>
            <person name="Van de Peer Y."/>
            <person name="Liu Z.J."/>
        </authorList>
    </citation>
    <scope>NUCLEOTIDE SEQUENCE [LARGE SCALE GENOMIC DNA]</scope>
    <source>
        <tissue evidence="2">The whole plant</tissue>
    </source>
</reference>
<dbReference type="AlphaFoldDB" id="A0A2I0WPJ1"/>
<feature type="region of interest" description="Disordered" evidence="1">
    <location>
        <begin position="1"/>
        <end position="127"/>
    </location>
</feature>
<feature type="compositionally biased region" description="Basic and acidic residues" evidence="1">
    <location>
        <begin position="1"/>
        <end position="16"/>
    </location>
</feature>
<name>A0A2I0WPJ1_9ASPA</name>
<accession>A0A2I0WPJ1</accession>
<evidence type="ECO:0000256" key="1">
    <source>
        <dbReference type="SAM" id="MobiDB-lite"/>
    </source>
</evidence>
<protein>
    <submittedName>
        <fullName evidence="2">Uncharacterized protein</fullName>
    </submittedName>
</protein>
<proteinExistence type="predicted"/>
<keyword evidence="3" id="KW-1185">Reference proteome</keyword>
<evidence type="ECO:0000313" key="2">
    <source>
        <dbReference type="EMBL" id="PKU77577.1"/>
    </source>
</evidence>
<feature type="compositionally biased region" description="Basic and acidic residues" evidence="1">
    <location>
        <begin position="102"/>
        <end position="127"/>
    </location>
</feature>